<dbReference type="GO" id="GO:0034315">
    <property type="term" value="P:regulation of Arp2/3 complex-mediated actin nucleation"/>
    <property type="evidence" value="ECO:0007669"/>
    <property type="project" value="TreeGrafter"/>
</dbReference>
<feature type="region of interest" description="Disordered" evidence="1">
    <location>
        <begin position="395"/>
        <end position="420"/>
    </location>
</feature>
<dbReference type="InterPro" id="IPR032675">
    <property type="entry name" value="LRR_dom_sf"/>
</dbReference>
<feature type="region of interest" description="Disordered" evidence="1">
    <location>
        <begin position="474"/>
        <end position="515"/>
    </location>
</feature>
<dbReference type="Gene3D" id="3.80.10.10">
    <property type="entry name" value="Ribonuclease Inhibitor"/>
    <property type="match status" value="1"/>
</dbReference>
<dbReference type="Proteomes" id="UP000085678">
    <property type="component" value="Unplaced"/>
</dbReference>
<proteinExistence type="predicted"/>
<dbReference type="GO" id="GO:0030027">
    <property type="term" value="C:lamellipodium"/>
    <property type="evidence" value="ECO:0007669"/>
    <property type="project" value="TreeGrafter"/>
</dbReference>
<dbReference type="GeneID" id="106162290"/>
<dbReference type="RefSeq" id="XP_013394965.1">
    <property type="nucleotide sequence ID" value="XM_013539511.1"/>
</dbReference>
<reference evidence="4" key="1">
    <citation type="submission" date="2025-08" db="UniProtKB">
        <authorList>
            <consortium name="RefSeq"/>
        </authorList>
    </citation>
    <scope>IDENTIFICATION</scope>
    <source>
        <tissue evidence="4">Gonads</tissue>
    </source>
</reference>
<feature type="compositionally biased region" description="Basic and acidic residues" evidence="1">
    <location>
        <begin position="553"/>
        <end position="571"/>
    </location>
</feature>
<protein>
    <submittedName>
        <fullName evidence="4">F-actin-uncapping protein LRRC16A-like</fullName>
    </submittedName>
</protein>
<evidence type="ECO:0000313" key="4">
    <source>
        <dbReference type="RefSeq" id="XP_013394965.1"/>
    </source>
</evidence>
<feature type="compositionally biased region" description="Basic and acidic residues" evidence="1">
    <location>
        <begin position="808"/>
        <end position="817"/>
    </location>
</feature>
<feature type="compositionally biased region" description="Basic and acidic residues" evidence="1">
    <location>
        <begin position="500"/>
        <end position="515"/>
    </location>
</feature>
<feature type="compositionally biased region" description="Basic and acidic residues" evidence="1">
    <location>
        <begin position="410"/>
        <end position="419"/>
    </location>
</feature>
<dbReference type="GO" id="GO:0016477">
    <property type="term" value="P:cell migration"/>
    <property type="evidence" value="ECO:0007669"/>
    <property type="project" value="TreeGrafter"/>
</dbReference>
<dbReference type="STRING" id="7574.A0A1S3I9M1"/>
<gene>
    <name evidence="4" type="primary">LOC106162290</name>
</gene>
<dbReference type="OrthoDB" id="18598at2759"/>
<feature type="compositionally biased region" description="Basic and acidic residues" evidence="1">
    <location>
        <begin position="309"/>
        <end position="339"/>
    </location>
</feature>
<feature type="compositionally biased region" description="Basic and acidic residues" evidence="1">
    <location>
        <begin position="785"/>
        <end position="794"/>
    </location>
</feature>
<feature type="domain" description="CARMIL C-terminal" evidence="2">
    <location>
        <begin position="217"/>
        <end position="400"/>
    </location>
</feature>
<dbReference type="InterPro" id="IPR031943">
    <property type="entry name" value="CARMIL_C"/>
</dbReference>
<dbReference type="PANTHER" id="PTHR24112:SF66">
    <property type="entry name" value="LEUCINE-RICH REPEAT, ISOFORM F"/>
    <property type="match status" value="1"/>
</dbReference>
<feature type="compositionally biased region" description="Low complexity" evidence="1">
    <location>
        <begin position="602"/>
        <end position="613"/>
    </location>
</feature>
<feature type="compositionally biased region" description="Low complexity" evidence="1">
    <location>
        <begin position="625"/>
        <end position="666"/>
    </location>
</feature>
<feature type="compositionally biased region" description="Basic and acidic residues" evidence="1">
    <location>
        <begin position="899"/>
        <end position="913"/>
    </location>
</feature>
<accession>A0A1S3I9M1</accession>
<feature type="compositionally biased region" description="Basic and acidic residues" evidence="1">
    <location>
        <begin position="585"/>
        <end position="594"/>
    </location>
</feature>
<evidence type="ECO:0000313" key="3">
    <source>
        <dbReference type="Proteomes" id="UP000085678"/>
    </source>
</evidence>
<dbReference type="KEGG" id="lak:106162290"/>
<feature type="compositionally biased region" description="Acidic residues" evidence="1">
    <location>
        <begin position="965"/>
        <end position="978"/>
    </location>
</feature>
<feature type="compositionally biased region" description="Basic and acidic residues" evidence="1">
    <location>
        <begin position="932"/>
        <end position="948"/>
    </location>
</feature>
<feature type="compositionally biased region" description="Basic and acidic residues" evidence="1">
    <location>
        <begin position="856"/>
        <end position="870"/>
    </location>
</feature>
<dbReference type="FunCoup" id="A0A1S3I9M1">
    <property type="interactions" value="434"/>
</dbReference>
<dbReference type="Pfam" id="PF16000">
    <property type="entry name" value="CARMIL_C"/>
    <property type="match status" value="1"/>
</dbReference>
<keyword evidence="3" id="KW-1185">Reference proteome</keyword>
<evidence type="ECO:0000256" key="1">
    <source>
        <dbReference type="SAM" id="MobiDB-lite"/>
    </source>
</evidence>
<dbReference type="InParanoid" id="A0A1S3I9M1"/>
<name>A0A1S3I9M1_LINAN</name>
<dbReference type="InterPro" id="IPR051279">
    <property type="entry name" value="PP1-Reg/Actin-Interact_Protein"/>
</dbReference>
<dbReference type="AlphaFoldDB" id="A0A1S3I9M1"/>
<dbReference type="PANTHER" id="PTHR24112">
    <property type="entry name" value="LEUCINE-RICH REPEAT, ISOFORM F-RELATED"/>
    <property type="match status" value="1"/>
</dbReference>
<dbReference type="GO" id="GO:0005886">
    <property type="term" value="C:plasma membrane"/>
    <property type="evidence" value="ECO:0007669"/>
    <property type="project" value="TreeGrafter"/>
</dbReference>
<evidence type="ECO:0000259" key="2">
    <source>
        <dbReference type="Pfam" id="PF16000"/>
    </source>
</evidence>
<feature type="compositionally biased region" description="Pro residues" evidence="1">
    <location>
        <begin position="720"/>
        <end position="740"/>
    </location>
</feature>
<feature type="region of interest" description="Disordered" evidence="1">
    <location>
        <begin position="551"/>
        <end position="978"/>
    </location>
</feature>
<feature type="compositionally biased region" description="Low complexity" evidence="1">
    <location>
        <begin position="688"/>
        <end position="705"/>
    </location>
</feature>
<feature type="region of interest" description="Disordered" evidence="1">
    <location>
        <begin position="303"/>
        <end position="340"/>
    </location>
</feature>
<feature type="compositionally biased region" description="Polar residues" evidence="1">
    <location>
        <begin position="886"/>
        <end position="898"/>
    </location>
</feature>
<organism evidence="3 4">
    <name type="scientific">Lingula anatina</name>
    <name type="common">Brachiopod</name>
    <name type="synonym">Lingula unguis</name>
    <dbReference type="NCBI Taxonomy" id="7574"/>
    <lineage>
        <taxon>Eukaryota</taxon>
        <taxon>Metazoa</taxon>
        <taxon>Spiralia</taxon>
        <taxon>Lophotrochozoa</taxon>
        <taxon>Brachiopoda</taxon>
        <taxon>Linguliformea</taxon>
        <taxon>Lingulata</taxon>
        <taxon>Lingulida</taxon>
        <taxon>Linguloidea</taxon>
        <taxon>Lingulidae</taxon>
        <taxon>Lingula</taxon>
    </lineage>
</organism>
<dbReference type="SUPFAM" id="SSF52047">
    <property type="entry name" value="RNI-like"/>
    <property type="match status" value="1"/>
</dbReference>
<sequence>MSLDALFLYQEDYVYGNSMGDFGARMLAKALQINTKLTALVWDKNNTTVQGFEDIAAALQKNYTVRKMPAPFHDAAAALKVTPDRTEKALQTIERLLQRNHSPRKFASEQAFRLQQGFLISSTQQMVDKLVVHLQDTINALNMSSSDEFRADIESGQQYITDADNSKQLLPKLQEIALSQEAEGNPVQAKLQSITQELGDLVEEQMKGTVSEMLSCAKEQCPGVLDSETVKEELEEGSTERSQFPKDFTKILIMDQVGTDVLNKISELNLSVAAYISDRMVDQVIEALGTTQKTLTNHLNTRKSLQRALPEKVQQEEKQDGESSEKEQFTIDREEKEKPSPGLLLFPTWPAWGDSPKVRSKRQSMYMRKMRPQSVVDLETLPLESFEVGRLSAPRQPVEDFESVSSLESAPHRDRRERPLSNLSRSSFHLEESETDLLGDLIQTLKAQSASDDLRRQSAYLLMKGDRNIAKETLKDASKAVSRKSSAEMNSGIEEEEKEDENRNPWRNDAESEVHIESDVELDKAALQLHPQAETFSKTAGSRVMVNVNGIARDCDADKKLAERSKEEEITKMTTSVNVEQPPPSEDKPKDAKEAPQPVPAPRTRSAARASRLAAEKNAEEAASEAKSPAHPSTTVPTTSTTATTAPSSSTAAVTTTTTTTTTTTSVREETTPAVKVSSAQQSPVKVPSTPSPAKAESSSSKPHPTAVKAEKDSTDGPSPKQPMKPKPLLRPKPPPVAPKPKPKPRPKAGSMTPEGSPAGKDASGTKEEESTSRPSSMLEDNEDHAENSEESPGKDQILGGSSSTEDLADKTGHSSEESLPTDVMARSRSLHGNLASTPAAERQQKTRSLFSALSKEMESQFQKKEDQPHAFKGRNSGANDAVATQEESSALNLGGSTKQDKPSRATIEDKPSGDVVPEDSSLKQKQQQQEHISDLKAEKSDKSEEHVTPPPFDGKTSEGGASTDEFEFVDEEDVVMV</sequence>